<name>A0A1Q8Q3V0_9BACI</name>
<evidence type="ECO:0000313" key="1">
    <source>
        <dbReference type="EMBL" id="OLN22036.1"/>
    </source>
</evidence>
<dbReference type="STRING" id="1714264.BTO30_11845"/>
<sequence>MKRQLQAEHNTVVDVKRGDVTGDGTIDTVYLTADKTPDSPFWQNITLVIRNGRTNQYEKIFLKENAGYNPTIFLGDFTGNKMNDILIVINTGGSEGLIYAYVFSFMNGVFQQIFDSEVFNKQDQYDVTYKNHYKANVTSLNQKKKYAIDLTFKGDDYLVEIYNGDGTLKEPIRGWVSPLSGLYPVDFERDGIYELNAYQNIAGRYNADWLCYVENVLKWNGREFISARQNVAIFGQDFDAHKSF</sequence>
<dbReference type="Proteomes" id="UP000185568">
    <property type="component" value="Unassembled WGS sequence"/>
</dbReference>
<protein>
    <recommendedName>
        <fullName evidence="3">Spore coat protein</fullName>
    </recommendedName>
</protein>
<keyword evidence="2" id="KW-1185">Reference proteome</keyword>
<evidence type="ECO:0000313" key="2">
    <source>
        <dbReference type="Proteomes" id="UP000185568"/>
    </source>
</evidence>
<evidence type="ECO:0008006" key="3">
    <source>
        <dbReference type="Google" id="ProtNLM"/>
    </source>
</evidence>
<reference evidence="1 2" key="1">
    <citation type="submission" date="2016-12" db="EMBL/GenBank/DDBJ databases">
        <title>Domibacillus antri genome sequencing.</title>
        <authorList>
            <person name="Verma A."/>
            <person name="Krishnamurthi S."/>
        </authorList>
    </citation>
    <scope>NUCLEOTIDE SEQUENCE [LARGE SCALE GENOMIC DNA]</scope>
    <source>
        <strain evidence="1 2">XD80</strain>
    </source>
</reference>
<organism evidence="1 2">
    <name type="scientific">Domibacillus antri</name>
    <dbReference type="NCBI Taxonomy" id="1714264"/>
    <lineage>
        <taxon>Bacteria</taxon>
        <taxon>Bacillati</taxon>
        <taxon>Bacillota</taxon>
        <taxon>Bacilli</taxon>
        <taxon>Bacillales</taxon>
        <taxon>Bacillaceae</taxon>
        <taxon>Domibacillus</taxon>
    </lineage>
</organism>
<dbReference type="AlphaFoldDB" id="A0A1Q8Q3V0"/>
<accession>A0A1Q8Q3V0</accession>
<dbReference type="SUPFAM" id="SSF69318">
    <property type="entry name" value="Integrin alpha N-terminal domain"/>
    <property type="match status" value="1"/>
</dbReference>
<proteinExistence type="predicted"/>
<comment type="caution">
    <text evidence="1">The sequence shown here is derived from an EMBL/GenBank/DDBJ whole genome shotgun (WGS) entry which is preliminary data.</text>
</comment>
<gene>
    <name evidence="1" type="ORF">BTO30_11845</name>
</gene>
<dbReference type="InterPro" id="IPR028994">
    <property type="entry name" value="Integrin_alpha_N"/>
</dbReference>
<dbReference type="EMBL" id="MSDU01000026">
    <property type="protein sequence ID" value="OLN22036.1"/>
    <property type="molecule type" value="Genomic_DNA"/>
</dbReference>